<reference evidence="3" key="1">
    <citation type="journal article" date="2005" name="Environ. Microbiol.">
        <title>Lateral gene transfer and phylogenetic assignment of environmental fosmid clones.</title>
        <authorList>
            <person name="Nesbo C.L."/>
            <person name="Boucher Y."/>
            <person name="Dlutek M."/>
            <person name="Doolittle F.W."/>
        </authorList>
    </citation>
    <scope>NUCLEOTIDE SEQUENCE</scope>
</reference>
<accession>Q2YZZ0</accession>
<dbReference type="GO" id="GO:0008236">
    <property type="term" value="F:serine-type peptidase activity"/>
    <property type="evidence" value="ECO:0007669"/>
    <property type="project" value="InterPro"/>
</dbReference>
<dbReference type="SUPFAM" id="SSF50156">
    <property type="entry name" value="PDZ domain-like"/>
    <property type="match status" value="1"/>
</dbReference>
<dbReference type="Pfam" id="PF03572">
    <property type="entry name" value="Peptidase_S41"/>
    <property type="match status" value="1"/>
</dbReference>
<feature type="region of interest" description="Disordered" evidence="1">
    <location>
        <begin position="392"/>
        <end position="414"/>
    </location>
</feature>
<sequence length="414" mass="45419">MEHMKRRSLYPAFLVILALTLPAGQEYAPGPLFDNVVRTLEKGYYDVEFRTGILPKIAAEIRPLALQARSLAEERRAVHEILSRIPASHLGLLSTFGRNMLMGDLQSKDAPTLGFQLLKLEAGYIIGFLLEGGPAEQAGLKNGDRVVAIDGLPPGTSPRLDWRSDDAFIDDRLDPPVHALVVKEGETISLEIEREPGRAMKIDVAAALYSAWRGTGASVRTYERNGVKIGYLHLWYVYISGVPEFLTRVLTADFFEHDALVLDLRGRGGSATVIPRILGLFEGSGAIWTKPVVALADRQTRSGKDILAYEMKRQGIARLVGEPTAGAVIPATFADVGFDSVLMFPSFKLPKYTDLLEFKPTSPDVLVERAGAFAAGTDPILDRGIIEAESMVGKKGRGDRPSADFRTFRSKRNQ</sequence>
<dbReference type="Pfam" id="PF17820">
    <property type="entry name" value="PDZ_6"/>
    <property type="match status" value="1"/>
</dbReference>
<organism evidence="3">
    <name type="scientific">uncultured Aminicenantes bacterium</name>
    <dbReference type="NCBI Taxonomy" id="174294"/>
    <lineage>
        <taxon>Bacteria</taxon>
        <taxon>Candidatus Aminicenantota</taxon>
        <taxon>environmental samples</taxon>
    </lineage>
</organism>
<evidence type="ECO:0000259" key="2">
    <source>
        <dbReference type="PROSITE" id="PS50106"/>
    </source>
</evidence>
<gene>
    <name evidence="3" type="primary">prc</name>
</gene>
<feature type="domain" description="PDZ" evidence="2">
    <location>
        <begin position="102"/>
        <end position="196"/>
    </location>
</feature>
<dbReference type="InterPro" id="IPR005151">
    <property type="entry name" value="Tail-specific_protease"/>
</dbReference>
<evidence type="ECO:0000256" key="1">
    <source>
        <dbReference type="SAM" id="MobiDB-lite"/>
    </source>
</evidence>
<protein>
    <submittedName>
        <fullName evidence="3">Periplasmic protease</fullName>
    </submittedName>
</protein>
<evidence type="ECO:0000313" key="3">
    <source>
        <dbReference type="EMBL" id="CAI78575.1"/>
    </source>
</evidence>
<name>Q2YZZ0_9BACT</name>
<dbReference type="AlphaFoldDB" id="Q2YZZ0"/>
<keyword evidence="3" id="KW-0645">Protease</keyword>
<dbReference type="SMART" id="SM00245">
    <property type="entry name" value="TSPc"/>
    <property type="match status" value="1"/>
</dbReference>
<dbReference type="GO" id="GO:0006508">
    <property type="term" value="P:proteolysis"/>
    <property type="evidence" value="ECO:0007669"/>
    <property type="project" value="UniProtKB-KW"/>
</dbReference>
<dbReference type="InterPro" id="IPR041489">
    <property type="entry name" value="PDZ_6"/>
</dbReference>
<dbReference type="Gene3D" id="2.30.42.10">
    <property type="match status" value="1"/>
</dbReference>
<dbReference type="InterPro" id="IPR029045">
    <property type="entry name" value="ClpP/crotonase-like_dom_sf"/>
</dbReference>
<keyword evidence="3" id="KW-0378">Hydrolase</keyword>
<proteinExistence type="predicted"/>
<feature type="compositionally biased region" description="Basic and acidic residues" evidence="1">
    <location>
        <begin position="396"/>
        <end position="407"/>
    </location>
</feature>
<dbReference type="SMART" id="SM00228">
    <property type="entry name" value="PDZ"/>
    <property type="match status" value="1"/>
</dbReference>
<dbReference type="Gene3D" id="3.90.226.10">
    <property type="entry name" value="2-enoyl-CoA Hydratase, Chain A, domain 1"/>
    <property type="match status" value="1"/>
</dbReference>
<dbReference type="PROSITE" id="PS50106">
    <property type="entry name" value="PDZ"/>
    <property type="match status" value="1"/>
</dbReference>
<dbReference type="InterPro" id="IPR001478">
    <property type="entry name" value="PDZ"/>
</dbReference>
<dbReference type="EMBL" id="AJ937765">
    <property type="protein sequence ID" value="CAI78575.1"/>
    <property type="molecule type" value="Genomic_DNA"/>
</dbReference>
<dbReference type="GO" id="GO:0004175">
    <property type="term" value="F:endopeptidase activity"/>
    <property type="evidence" value="ECO:0007669"/>
    <property type="project" value="TreeGrafter"/>
</dbReference>
<dbReference type="SUPFAM" id="SSF52096">
    <property type="entry name" value="ClpP/crotonase"/>
    <property type="match status" value="1"/>
</dbReference>
<dbReference type="PANTHER" id="PTHR32060">
    <property type="entry name" value="TAIL-SPECIFIC PROTEASE"/>
    <property type="match status" value="1"/>
</dbReference>
<dbReference type="InterPro" id="IPR036034">
    <property type="entry name" value="PDZ_sf"/>
</dbReference>
<dbReference type="PANTHER" id="PTHR32060:SF22">
    <property type="entry name" value="CARBOXYL-TERMINAL-PROCESSING PEPTIDASE 3, CHLOROPLASTIC"/>
    <property type="match status" value="1"/>
</dbReference>